<gene>
    <name evidence="3" type="ordered locus">Slit_1174</name>
</gene>
<organism evidence="3 4">
    <name type="scientific">Sideroxydans lithotrophicus (strain ES-1)</name>
    <dbReference type="NCBI Taxonomy" id="580332"/>
    <lineage>
        <taxon>Bacteria</taxon>
        <taxon>Pseudomonadati</taxon>
        <taxon>Pseudomonadota</taxon>
        <taxon>Betaproteobacteria</taxon>
        <taxon>Nitrosomonadales</taxon>
        <taxon>Gallionellaceae</taxon>
        <taxon>Sideroxydans</taxon>
    </lineage>
</organism>
<reference evidence="3 4" key="1">
    <citation type="submission" date="2010-03" db="EMBL/GenBank/DDBJ databases">
        <title>Complete sequence of Sideroxydans lithotrophicus ES-1.</title>
        <authorList>
            <consortium name="US DOE Joint Genome Institute"/>
            <person name="Lucas S."/>
            <person name="Copeland A."/>
            <person name="Lapidus A."/>
            <person name="Cheng J.-F."/>
            <person name="Bruce D."/>
            <person name="Goodwin L."/>
            <person name="Pitluck S."/>
            <person name="Munk A.C."/>
            <person name="Detter J.C."/>
            <person name="Han C."/>
            <person name="Tapia R."/>
            <person name="Larimer F."/>
            <person name="Land M."/>
            <person name="Hauser L."/>
            <person name="Kyrpides N."/>
            <person name="Ivanova N."/>
            <person name="Emerson D."/>
            <person name="Woyke T."/>
        </authorList>
    </citation>
    <scope>NUCLEOTIDE SEQUENCE [LARGE SCALE GENOMIC DNA]</scope>
    <source>
        <strain evidence="3 4">ES-1</strain>
    </source>
</reference>
<evidence type="ECO:0000259" key="2">
    <source>
        <dbReference type="PROSITE" id="PS51352"/>
    </source>
</evidence>
<dbReference type="PROSITE" id="PS51352">
    <property type="entry name" value="THIOREDOXIN_2"/>
    <property type="match status" value="1"/>
</dbReference>
<dbReference type="Pfam" id="PF00578">
    <property type="entry name" value="AhpC-TSA"/>
    <property type="match status" value="1"/>
</dbReference>
<feature type="domain" description="Thioredoxin" evidence="2">
    <location>
        <begin position="24"/>
        <end position="161"/>
    </location>
</feature>
<dbReference type="eggNOG" id="COG0526">
    <property type="taxonomic scope" value="Bacteria"/>
</dbReference>
<dbReference type="InterPro" id="IPR036249">
    <property type="entry name" value="Thioredoxin-like_sf"/>
</dbReference>
<dbReference type="GO" id="GO:0016209">
    <property type="term" value="F:antioxidant activity"/>
    <property type="evidence" value="ECO:0007669"/>
    <property type="project" value="InterPro"/>
</dbReference>
<accession>D5CR26</accession>
<dbReference type="Proteomes" id="UP000001625">
    <property type="component" value="Chromosome"/>
</dbReference>
<sequence precursor="true">MDTKRKISALWKGVLLALLVSLCSAHLALADDWSLKDRNGAQYKLSEQKGKWVLVNFWAPWCPPCIAEMPGLDALQKQRKDLLVIGVAVMYGKTEEVTDVIRQHSISYPIVMGNEDIASDFGEMTGMPTSFLYSPAGKLVGHHYGPLTQNEVEQAIARKPAAAGLFTP</sequence>
<dbReference type="GO" id="GO:0016491">
    <property type="term" value="F:oxidoreductase activity"/>
    <property type="evidence" value="ECO:0007669"/>
    <property type="project" value="InterPro"/>
</dbReference>
<dbReference type="KEGG" id="slt:Slit_1174"/>
<evidence type="ECO:0000313" key="4">
    <source>
        <dbReference type="Proteomes" id="UP000001625"/>
    </source>
</evidence>
<dbReference type="InterPro" id="IPR000866">
    <property type="entry name" value="AhpC/TSA"/>
</dbReference>
<dbReference type="PANTHER" id="PTHR42852:SF18">
    <property type="entry name" value="CHROMOSOME UNDETERMINED SCAFFOLD_47, WHOLE GENOME SHOTGUN SEQUENCE"/>
    <property type="match status" value="1"/>
</dbReference>
<dbReference type="HOGENOM" id="CLU_042529_11_2_4"/>
<dbReference type="STRING" id="580332.Slit_1174"/>
<dbReference type="RefSeq" id="WP_013029310.1">
    <property type="nucleotide sequence ID" value="NC_013959.1"/>
</dbReference>
<feature type="chain" id="PRO_5003070449" evidence="1">
    <location>
        <begin position="31"/>
        <end position="168"/>
    </location>
</feature>
<dbReference type="InterPro" id="IPR050553">
    <property type="entry name" value="Thioredoxin_ResA/DsbE_sf"/>
</dbReference>
<dbReference type="EMBL" id="CP001965">
    <property type="protein sequence ID" value="ADE11412.1"/>
    <property type="molecule type" value="Genomic_DNA"/>
</dbReference>
<evidence type="ECO:0000313" key="3">
    <source>
        <dbReference type="EMBL" id="ADE11412.1"/>
    </source>
</evidence>
<dbReference type="CDD" id="cd02966">
    <property type="entry name" value="TlpA_like_family"/>
    <property type="match status" value="1"/>
</dbReference>
<name>D5CR26_SIDLE</name>
<protein>
    <submittedName>
        <fullName evidence="3">Alkyl hydroperoxide reductase/ Thiol specific antioxidant/ Mal allergen</fullName>
    </submittedName>
</protein>
<dbReference type="AlphaFoldDB" id="D5CR26"/>
<dbReference type="SUPFAM" id="SSF52833">
    <property type="entry name" value="Thioredoxin-like"/>
    <property type="match status" value="1"/>
</dbReference>
<dbReference type="Gene3D" id="3.40.30.10">
    <property type="entry name" value="Glutaredoxin"/>
    <property type="match status" value="1"/>
</dbReference>
<evidence type="ECO:0000256" key="1">
    <source>
        <dbReference type="SAM" id="SignalP"/>
    </source>
</evidence>
<feature type="signal peptide" evidence="1">
    <location>
        <begin position="1"/>
        <end position="30"/>
    </location>
</feature>
<keyword evidence="4" id="KW-1185">Reference proteome</keyword>
<dbReference type="PANTHER" id="PTHR42852">
    <property type="entry name" value="THIOL:DISULFIDE INTERCHANGE PROTEIN DSBE"/>
    <property type="match status" value="1"/>
</dbReference>
<proteinExistence type="predicted"/>
<keyword evidence="1" id="KW-0732">Signal</keyword>
<dbReference type="InterPro" id="IPR013766">
    <property type="entry name" value="Thioredoxin_domain"/>
</dbReference>